<keyword evidence="2 4" id="KW-0547">Nucleotide-binding</keyword>
<dbReference type="GO" id="GO:0008817">
    <property type="term" value="F:corrinoid adenosyltransferase activity"/>
    <property type="evidence" value="ECO:0007669"/>
    <property type="project" value="UniProtKB-UniRule"/>
</dbReference>
<evidence type="ECO:0000256" key="1">
    <source>
        <dbReference type="ARBA" id="ARBA00022679"/>
    </source>
</evidence>
<dbReference type="EC" id="2.5.1.17" evidence="4"/>
<sequence length="163" mass="18227">MPIYTKNGDKGETGLYGGKRVSKDSAIINALGSLDEANSWLGVVGGFAEIQKDLMVISSILAGARLDFPISKTEDLEKKIDKLENPPPKLKGFVVPAGKGAKLHFARALIRRAERAVVALHYSRFTVHQSLLTYLNRLSDYIFTLARYSNFKEKKKEETWRLT</sequence>
<comment type="similarity">
    <text evidence="4">Belongs to the Cob(I)alamin adenosyltransferase family.</text>
</comment>
<dbReference type="SUPFAM" id="SSF89028">
    <property type="entry name" value="Cobalamin adenosyltransferase-like"/>
    <property type="match status" value="1"/>
</dbReference>
<dbReference type="EMBL" id="PCSW01000048">
    <property type="protein sequence ID" value="PIP57719.1"/>
    <property type="molecule type" value="Genomic_DNA"/>
</dbReference>
<dbReference type="InterPro" id="IPR029499">
    <property type="entry name" value="PduO-typ"/>
</dbReference>
<dbReference type="PANTHER" id="PTHR12213">
    <property type="entry name" value="CORRINOID ADENOSYLTRANSFERASE"/>
    <property type="match status" value="1"/>
</dbReference>
<name>A0A2H0BJI8_9BACT</name>
<dbReference type="GO" id="GO:0009236">
    <property type="term" value="P:cobalamin biosynthetic process"/>
    <property type="evidence" value="ECO:0007669"/>
    <property type="project" value="UniProtKB-UniRule"/>
</dbReference>
<comment type="catalytic activity">
    <reaction evidence="4">
        <text>2 cob(II)yrinate a,c diamide + reduced [electron-transfer flavoprotein] + 2 ATP = 2 adenosylcob(III)yrinate a,c-diamide + 2 triphosphate + oxidized [electron-transfer flavoprotein] + 3 H(+)</text>
        <dbReference type="Rhea" id="RHEA:11528"/>
        <dbReference type="Rhea" id="RHEA-COMP:10685"/>
        <dbReference type="Rhea" id="RHEA-COMP:10686"/>
        <dbReference type="ChEBI" id="CHEBI:15378"/>
        <dbReference type="ChEBI" id="CHEBI:18036"/>
        <dbReference type="ChEBI" id="CHEBI:30616"/>
        <dbReference type="ChEBI" id="CHEBI:57692"/>
        <dbReference type="ChEBI" id="CHEBI:58307"/>
        <dbReference type="ChEBI" id="CHEBI:58503"/>
        <dbReference type="ChEBI" id="CHEBI:58537"/>
        <dbReference type="EC" id="2.5.1.17"/>
    </reaction>
</comment>
<organism evidence="6 7">
    <name type="scientific">Candidatus Woesebacteria bacterium CG22_combo_CG10-13_8_21_14_all_39_10</name>
    <dbReference type="NCBI Taxonomy" id="1975059"/>
    <lineage>
        <taxon>Bacteria</taxon>
        <taxon>Candidatus Woeseibacteriota</taxon>
    </lineage>
</organism>
<evidence type="ECO:0000256" key="2">
    <source>
        <dbReference type="ARBA" id="ARBA00022741"/>
    </source>
</evidence>
<dbReference type="NCBIfam" id="TIGR00636">
    <property type="entry name" value="PduO_Nterm"/>
    <property type="match status" value="1"/>
</dbReference>
<evidence type="ECO:0000313" key="7">
    <source>
        <dbReference type="Proteomes" id="UP000229847"/>
    </source>
</evidence>
<evidence type="ECO:0000313" key="6">
    <source>
        <dbReference type="EMBL" id="PIP57719.1"/>
    </source>
</evidence>
<dbReference type="GO" id="GO:0005524">
    <property type="term" value="F:ATP binding"/>
    <property type="evidence" value="ECO:0007669"/>
    <property type="project" value="UniProtKB-UniRule"/>
</dbReference>
<proteinExistence type="inferred from homology"/>
<dbReference type="AlphaFoldDB" id="A0A2H0BJI8"/>
<reference evidence="6 7" key="1">
    <citation type="submission" date="2017-09" db="EMBL/GenBank/DDBJ databases">
        <title>Depth-based differentiation of microbial function through sediment-hosted aquifers and enrichment of novel symbionts in the deep terrestrial subsurface.</title>
        <authorList>
            <person name="Probst A.J."/>
            <person name="Ladd B."/>
            <person name="Jarett J.K."/>
            <person name="Geller-Mcgrath D.E."/>
            <person name="Sieber C.M."/>
            <person name="Emerson J.B."/>
            <person name="Anantharaman K."/>
            <person name="Thomas B.C."/>
            <person name="Malmstrom R."/>
            <person name="Stieglmeier M."/>
            <person name="Klingl A."/>
            <person name="Woyke T."/>
            <person name="Ryan C.M."/>
            <person name="Banfield J.F."/>
        </authorList>
    </citation>
    <scope>NUCLEOTIDE SEQUENCE [LARGE SCALE GENOMIC DNA]</scope>
    <source>
        <strain evidence="6">CG22_combo_CG10-13_8_21_14_all_39_10</strain>
    </source>
</reference>
<comment type="catalytic activity">
    <reaction evidence="4">
        <text>2 cob(II)alamin + reduced [electron-transfer flavoprotein] + 2 ATP = 2 adenosylcob(III)alamin + 2 triphosphate + oxidized [electron-transfer flavoprotein] + 3 H(+)</text>
        <dbReference type="Rhea" id="RHEA:28671"/>
        <dbReference type="Rhea" id="RHEA-COMP:10685"/>
        <dbReference type="Rhea" id="RHEA-COMP:10686"/>
        <dbReference type="ChEBI" id="CHEBI:15378"/>
        <dbReference type="ChEBI" id="CHEBI:16304"/>
        <dbReference type="ChEBI" id="CHEBI:18036"/>
        <dbReference type="ChEBI" id="CHEBI:18408"/>
        <dbReference type="ChEBI" id="CHEBI:30616"/>
        <dbReference type="ChEBI" id="CHEBI:57692"/>
        <dbReference type="ChEBI" id="CHEBI:58307"/>
        <dbReference type="EC" id="2.5.1.17"/>
    </reaction>
</comment>
<dbReference type="Gene3D" id="1.20.1200.10">
    <property type="entry name" value="Cobalamin adenosyltransferase-like"/>
    <property type="match status" value="1"/>
</dbReference>
<dbReference type="InterPro" id="IPR016030">
    <property type="entry name" value="CblAdoTrfase-like"/>
</dbReference>
<evidence type="ECO:0000256" key="4">
    <source>
        <dbReference type="RuleBase" id="RU366026"/>
    </source>
</evidence>
<keyword evidence="3 4" id="KW-0067">ATP-binding</keyword>
<protein>
    <recommendedName>
        <fullName evidence="4">Corrinoid adenosyltransferase</fullName>
        <ecNumber evidence="4">2.5.1.17</ecNumber>
    </recommendedName>
    <alternativeName>
        <fullName evidence="4">Cob(II)alamin adenosyltransferase</fullName>
    </alternativeName>
    <alternativeName>
        <fullName evidence="4">Cob(II)yrinic acid a,c-diamide adenosyltransferase</fullName>
    </alternativeName>
    <alternativeName>
        <fullName evidence="4">Cobinamide/cobalamin adenosyltransferase</fullName>
    </alternativeName>
</protein>
<dbReference type="UniPathway" id="UPA00148">
    <property type="reaction ID" value="UER00233"/>
</dbReference>
<dbReference type="InterPro" id="IPR036451">
    <property type="entry name" value="CblAdoTrfase-like_sf"/>
</dbReference>
<comment type="pathway">
    <text evidence="4">Cofactor biosynthesis; adenosylcobalamin biosynthesis; adenosylcobalamin from cob(II)yrinate a,c-diamide: step 2/7.</text>
</comment>
<dbReference type="Proteomes" id="UP000229847">
    <property type="component" value="Unassembled WGS sequence"/>
</dbReference>
<dbReference type="PANTHER" id="PTHR12213:SF0">
    <property type="entry name" value="CORRINOID ADENOSYLTRANSFERASE MMAB"/>
    <property type="match status" value="1"/>
</dbReference>
<evidence type="ECO:0000256" key="3">
    <source>
        <dbReference type="ARBA" id="ARBA00022840"/>
    </source>
</evidence>
<evidence type="ECO:0000259" key="5">
    <source>
        <dbReference type="Pfam" id="PF01923"/>
    </source>
</evidence>
<comment type="caution">
    <text evidence="6">The sequence shown here is derived from an EMBL/GenBank/DDBJ whole genome shotgun (WGS) entry which is preliminary data.</text>
</comment>
<keyword evidence="4" id="KW-0169">Cobalamin biosynthesis</keyword>
<gene>
    <name evidence="6" type="ORF">COX03_01585</name>
</gene>
<keyword evidence="1 4" id="KW-0808">Transferase</keyword>
<dbReference type="Pfam" id="PF01923">
    <property type="entry name" value="Cob_adeno_trans"/>
    <property type="match status" value="1"/>
</dbReference>
<accession>A0A2H0BJI8</accession>
<feature type="domain" description="Cobalamin adenosyltransferase-like" evidence="5">
    <location>
        <begin position="3"/>
        <end position="148"/>
    </location>
</feature>